<name>A0A251X4C5_9GAMM</name>
<dbReference type="Proteomes" id="UP000194798">
    <property type="component" value="Unassembled WGS sequence"/>
</dbReference>
<protein>
    <recommendedName>
        <fullName evidence="6">RND efflux pump membrane fusion protein barrel-sandwich domain-containing protein</fullName>
    </recommendedName>
</protein>
<evidence type="ECO:0000313" key="5">
    <source>
        <dbReference type="Proteomes" id="UP000194798"/>
    </source>
</evidence>
<gene>
    <name evidence="4" type="ORF">TPSD3_16915</name>
</gene>
<dbReference type="RefSeq" id="WP_086489747.1">
    <property type="nucleotide sequence ID" value="NZ_MSLT01000024.1"/>
</dbReference>
<feature type="signal peptide" evidence="3">
    <location>
        <begin position="1"/>
        <end position="22"/>
    </location>
</feature>
<dbReference type="GO" id="GO:0015562">
    <property type="term" value="F:efflux transmembrane transporter activity"/>
    <property type="evidence" value="ECO:0007669"/>
    <property type="project" value="TreeGrafter"/>
</dbReference>
<comment type="caution">
    <text evidence="4">The sequence shown here is derived from an EMBL/GenBank/DDBJ whole genome shotgun (WGS) entry which is preliminary data.</text>
</comment>
<reference evidence="4 5" key="1">
    <citation type="submission" date="2016-12" db="EMBL/GenBank/DDBJ databases">
        <title>Thioflexothrix psekupsii D3 genome sequencing and assembly.</title>
        <authorList>
            <person name="Fomenkov A."/>
            <person name="Vincze T."/>
            <person name="Grabovich M."/>
            <person name="Anton B.P."/>
            <person name="Dubinina G."/>
            <person name="Orlova M."/>
            <person name="Belousova E."/>
            <person name="Roberts R.J."/>
        </authorList>
    </citation>
    <scope>NUCLEOTIDE SEQUENCE [LARGE SCALE GENOMIC DNA]</scope>
    <source>
        <strain evidence="4">D3</strain>
    </source>
</reference>
<evidence type="ECO:0000256" key="2">
    <source>
        <dbReference type="SAM" id="Coils"/>
    </source>
</evidence>
<evidence type="ECO:0000256" key="1">
    <source>
        <dbReference type="ARBA" id="ARBA00009477"/>
    </source>
</evidence>
<proteinExistence type="inferred from homology"/>
<accession>A0A251X4C5</accession>
<dbReference type="GO" id="GO:1990281">
    <property type="term" value="C:efflux pump complex"/>
    <property type="evidence" value="ECO:0007669"/>
    <property type="project" value="TreeGrafter"/>
</dbReference>
<dbReference type="Gene3D" id="2.40.30.170">
    <property type="match status" value="1"/>
</dbReference>
<feature type="coiled-coil region" evidence="2">
    <location>
        <begin position="89"/>
        <end position="133"/>
    </location>
</feature>
<dbReference type="Gene3D" id="1.10.287.470">
    <property type="entry name" value="Helix hairpin bin"/>
    <property type="match status" value="1"/>
</dbReference>
<organism evidence="4 5">
    <name type="scientific">Thioflexithrix psekupsensis</name>
    <dbReference type="NCBI Taxonomy" id="1570016"/>
    <lineage>
        <taxon>Bacteria</taxon>
        <taxon>Pseudomonadati</taxon>
        <taxon>Pseudomonadota</taxon>
        <taxon>Gammaproteobacteria</taxon>
        <taxon>Thiotrichales</taxon>
        <taxon>Thioflexithrix</taxon>
    </lineage>
</organism>
<sequence>MKKLIYWWIGCSLSLVSSLSGADDAVALFTAQPALHQSQLTGFTRARAQLDVVSELSARCLTVNSDVGDMIPASGLFACLDDTFIRLEIEANQVEQQRLKSDLQFLEKEVSRLQQLSRNKAVSEAELDRMKNQLSSTEFQLKARGIEARRLQEQLSRVCLKAPAGWKVIRRNLEPKQWVNQGQTVAQVGDFSQLHVPFALTVEEYAALQHTQPLQVYLPDLRQTVKADMARISPEFDPQTRKINVELLLDQGIEEKRGGWRVELALSIPDPSDTVIVPLTAIQTRYEEFFLLTPEGERKTIVKLGQGHELNTMRVQGRGIKAGDTFRLHTVAQ</sequence>
<dbReference type="NCBIfam" id="TIGR01730">
    <property type="entry name" value="RND_mfp"/>
    <property type="match status" value="1"/>
</dbReference>
<dbReference type="EMBL" id="MSLT01000024">
    <property type="protein sequence ID" value="OUD11730.1"/>
    <property type="molecule type" value="Genomic_DNA"/>
</dbReference>
<keyword evidence="3" id="KW-0732">Signal</keyword>
<comment type="similarity">
    <text evidence="1">Belongs to the membrane fusion protein (MFP) (TC 8.A.1) family.</text>
</comment>
<dbReference type="PANTHER" id="PTHR30469">
    <property type="entry name" value="MULTIDRUG RESISTANCE PROTEIN MDTA"/>
    <property type="match status" value="1"/>
</dbReference>
<dbReference type="PANTHER" id="PTHR30469:SF15">
    <property type="entry name" value="HLYD FAMILY OF SECRETION PROTEINS"/>
    <property type="match status" value="1"/>
</dbReference>
<evidence type="ECO:0000313" key="4">
    <source>
        <dbReference type="EMBL" id="OUD11730.1"/>
    </source>
</evidence>
<keyword evidence="5" id="KW-1185">Reference proteome</keyword>
<dbReference type="OrthoDB" id="9806939at2"/>
<evidence type="ECO:0008006" key="6">
    <source>
        <dbReference type="Google" id="ProtNLM"/>
    </source>
</evidence>
<feature type="chain" id="PRO_5011471301" description="RND efflux pump membrane fusion protein barrel-sandwich domain-containing protein" evidence="3">
    <location>
        <begin position="23"/>
        <end position="333"/>
    </location>
</feature>
<dbReference type="SUPFAM" id="SSF111369">
    <property type="entry name" value="HlyD-like secretion proteins"/>
    <property type="match status" value="1"/>
</dbReference>
<keyword evidence="2" id="KW-0175">Coiled coil</keyword>
<dbReference type="InterPro" id="IPR006143">
    <property type="entry name" value="RND_pump_MFP"/>
</dbReference>
<dbReference type="AlphaFoldDB" id="A0A251X4C5"/>
<dbReference type="Gene3D" id="2.40.50.100">
    <property type="match status" value="1"/>
</dbReference>
<evidence type="ECO:0000256" key="3">
    <source>
        <dbReference type="SAM" id="SignalP"/>
    </source>
</evidence>